<reference evidence="2 3" key="1">
    <citation type="submission" date="2017-11" db="EMBL/GenBank/DDBJ databases">
        <title>Genomic Encyclopedia of Archaeal and Bacterial Type Strains, Phase II (KMG-II): From Individual Species to Whole Genera.</title>
        <authorList>
            <person name="Goeker M."/>
        </authorList>
    </citation>
    <scope>NUCLEOTIDE SEQUENCE [LARGE SCALE GENOMIC DNA]</scope>
    <source>
        <strain evidence="2 3">DSM 29128</strain>
    </source>
</reference>
<dbReference type="OrthoDB" id="7720197at2"/>
<accession>A0A2M8WLM3</accession>
<proteinExistence type="predicted"/>
<dbReference type="EMBL" id="PGTY01000001">
    <property type="protein sequence ID" value="PJI91819.1"/>
    <property type="molecule type" value="Genomic_DNA"/>
</dbReference>
<keyword evidence="3" id="KW-1185">Reference proteome</keyword>
<organism evidence="2 3">
    <name type="scientific">Yoonia maricola</name>
    <dbReference type="NCBI Taxonomy" id="420999"/>
    <lineage>
        <taxon>Bacteria</taxon>
        <taxon>Pseudomonadati</taxon>
        <taxon>Pseudomonadota</taxon>
        <taxon>Alphaproteobacteria</taxon>
        <taxon>Rhodobacterales</taxon>
        <taxon>Paracoccaceae</taxon>
        <taxon>Yoonia</taxon>
    </lineage>
</organism>
<sequence length="257" mass="26795">MKTQLLAIAALSAAAATPATAQQINGATISAAFQSIEGDFTGDFDATSFAAGLDFGITPSFAIGGSIENISFDEFDDDIFVATARGMYTTPAGSAFGAYYSIDETGDFETTLYGVEGAFKSATTSFEAYWGVADSDVFGDLDVLSAGGFSFEFAVGAGVSLGLDYQAYKVEDFLTEINTGEITDATIGDIALTARYSFIEGASVYAKAGRISASGDSDEEFTRILSVDDSEYITIGAQYDFEGGALFDARTLASYGG</sequence>
<dbReference type="SUPFAM" id="SSF56935">
    <property type="entry name" value="Porins"/>
    <property type="match status" value="1"/>
</dbReference>
<feature type="chain" id="PRO_5014986927" evidence="1">
    <location>
        <begin position="22"/>
        <end position="257"/>
    </location>
</feature>
<evidence type="ECO:0000313" key="2">
    <source>
        <dbReference type="EMBL" id="PJI91819.1"/>
    </source>
</evidence>
<comment type="caution">
    <text evidence="2">The sequence shown here is derived from an EMBL/GenBank/DDBJ whole genome shotgun (WGS) entry which is preliminary data.</text>
</comment>
<name>A0A2M8WLM3_9RHOB</name>
<keyword evidence="1" id="KW-0732">Signal</keyword>
<protein>
    <submittedName>
        <fullName evidence="2">Uncharacterized protein</fullName>
    </submittedName>
</protein>
<gene>
    <name evidence="2" type="ORF">BC777_0659</name>
</gene>
<evidence type="ECO:0000256" key="1">
    <source>
        <dbReference type="SAM" id="SignalP"/>
    </source>
</evidence>
<evidence type="ECO:0000313" key="3">
    <source>
        <dbReference type="Proteomes" id="UP000228531"/>
    </source>
</evidence>
<feature type="signal peptide" evidence="1">
    <location>
        <begin position="1"/>
        <end position="21"/>
    </location>
</feature>
<dbReference type="RefSeq" id="WP_100366707.1">
    <property type="nucleotide sequence ID" value="NZ_PGTY01000001.1"/>
</dbReference>
<dbReference type="AlphaFoldDB" id="A0A2M8WLM3"/>
<dbReference type="Proteomes" id="UP000228531">
    <property type="component" value="Unassembled WGS sequence"/>
</dbReference>